<accession>H5TD77</accession>
<evidence type="ECO:0000313" key="3">
    <source>
        <dbReference type="Proteomes" id="UP000053586"/>
    </source>
</evidence>
<evidence type="ECO:0000256" key="1">
    <source>
        <dbReference type="SAM" id="SignalP"/>
    </source>
</evidence>
<keyword evidence="1" id="KW-0732">Signal</keyword>
<proteinExistence type="predicted"/>
<comment type="caution">
    <text evidence="2">The sequence shown here is derived from an EMBL/GenBank/DDBJ whole genome shotgun (WGS) entry which is preliminary data.</text>
</comment>
<evidence type="ECO:0008006" key="4">
    <source>
        <dbReference type="Google" id="ProtNLM"/>
    </source>
</evidence>
<dbReference type="STRING" id="56804.BAE46_12360"/>
<feature type="signal peptide" evidence="1">
    <location>
        <begin position="1"/>
        <end position="32"/>
    </location>
</feature>
<evidence type="ECO:0000313" key="2">
    <source>
        <dbReference type="EMBL" id="GAB56254.1"/>
    </source>
</evidence>
<dbReference type="NCBIfam" id="TIGR04219">
    <property type="entry name" value="OMP_w_GlyGly"/>
    <property type="match status" value="1"/>
</dbReference>
<organism evidence="2 3">
    <name type="scientific">Glaciecola punicea ACAM 611</name>
    <dbReference type="NCBI Taxonomy" id="1121923"/>
    <lineage>
        <taxon>Bacteria</taxon>
        <taxon>Pseudomonadati</taxon>
        <taxon>Pseudomonadota</taxon>
        <taxon>Gammaproteobacteria</taxon>
        <taxon>Alteromonadales</taxon>
        <taxon>Alteromonadaceae</taxon>
        <taxon>Glaciecola</taxon>
    </lineage>
</organism>
<gene>
    <name evidence="2" type="ORF">GPUN_2139</name>
</gene>
<keyword evidence="3" id="KW-1185">Reference proteome</keyword>
<sequence length="261" mass="28160">MKQMKSAVMSRYLLSGLGLAVCVALSSTQAMADTVLGGYVGIQAWNVAAQGGFAQNESLATFKFEDETNTSFYAALEHPIPLIPNIKLVRTTLNTSGSNVIDSPFNFGDQVFLASATISSEVKLSATDYILYYEILDNDLISIDIGISGKQLDGDVFVADIDGRSSQQNIDAIIPMGYGKMQVGLPFTGFSLTAEGTFLAIGDDSFTDYQLALAYSFIETLALDLSIQIGYRATELDLNDVDGIYADLQFDGAFIGLEFDF</sequence>
<dbReference type="InterPro" id="IPR026387">
    <property type="entry name" value="OMP_w_GlyGly"/>
</dbReference>
<dbReference type="EMBL" id="BAET01000025">
    <property type="protein sequence ID" value="GAB56254.1"/>
    <property type="molecule type" value="Genomic_DNA"/>
</dbReference>
<reference evidence="2 3" key="1">
    <citation type="journal article" date="2012" name="J. Bacteriol.">
        <title>Genome sequence of proteorhodopsin-containing sea ice bacterium Glaciecola punicea ACAM 611T.</title>
        <authorList>
            <person name="Qin Q.-L."/>
            <person name="Xie B.-B."/>
            <person name="Shu Y.-L."/>
            <person name="Rong J.-C."/>
            <person name="Zhao D.-L."/>
            <person name="Zhang X.-Y."/>
            <person name="Chen X.-L."/>
            <person name="Zhou B.-C."/>
            <person name="Zhanga Y.-Z."/>
        </authorList>
    </citation>
    <scope>NUCLEOTIDE SEQUENCE [LARGE SCALE GENOMIC DNA]</scope>
    <source>
        <strain evidence="2 3">ACAM 611</strain>
    </source>
</reference>
<name>H5TD77_9ALTE</name>
<dbReference type="eggNOG" id="COG3637">
    <property type="taxonomic scope" value="Bacteria"/>
</dbReference>
<feature type="chain" id="PRO_5003598784" description="Outer membrane protein" evidence="1">
    <location>
        <begin position="33"/>
        <end position="261"/>
    </location>
</feature>
<dbReference type="RefSeq" id="WP_006006198.1">
    <property type="nucleotide sequence ID" value="NZ_BAET01000025.1"/>
</dbReference>
<dbReference type="Proteomes" id="UP000053586">
    <property type="component" value="Unassembled WGS sequence"/>
</dbReference>
<protein>
    <recommendedName>
        <fullName evidence="4">Outer membrane protein</fullName>
    </recommendedName>
</protein>
<reference evidence="2 3" key="2">
    <citation type="journal article" date="2017" name="Antonie Van Leeuwenhoek">
        <title>Rhizobium rhizosphaerae sp. nov., a novel species isolated from rice rhizosphere.</title>
        <authorList>
            <person name="Zhao J.J."/>
            <person name="Zhang J."/>
            <person name="Zhang R.J."/>
            <person name="Zhang C.W."/>
            <person name="Yin H.Q."/>
            <person name="Zhang X.X."/>
        </authorList>
    </citation>
    <scope>NUCLEOTIDE SEQUENCE [LARGE SCALE GENOMIC DNA]</scope>
    <source>
        <strain evidence="2 3">ACAM 611</strain>
    </source>
</reference>
<dbReference type="AlphaFoldDB" id="H5TD77"/>